<dbReference type="Pfam" id="PF01610">
    <property type="entry name" value="DDE_Tnp_ISL3"/>
    <property type="match status" value="1"/>
</dbReference>
<dbReference type="PANTHER" id="PTHR33498">
    <property type="entry name" value="TRANSPOSASE FOR INSERTION SEQUENCE ELEMENT IS1557"/>
    <property type="match status" value="1"/>
</dbReference>
<protein>
    <submittedName>
        <fullName evidence="4">ISL3 family transposase</fullName>
    </submittedName>
</protein>
<evidence type="ECO:0000313" key="4">
    <source>
        <dbReference type="EMBL" id="PWF27137.1"/>
    </source>
</evidence>
<comment type="caution">
    <text evidence="4">The sequence shown here is derived from an EMBL/GenBank/DDBJ whole genome shotgun (WGS) entry which is preliminary data.</text>
</comment>
<feature type="domain" description="Transposase IS204/IS1001/IS1096/IS1165 zinc-finger" evidence="3">
    <location>
        <begin position="55"/>
        <end position="97"/>
    </location>
</feature>
<keyword evidence="5" id="KW-1185">Reference proteome</keyword>
<dbReference type="NCBIfam" id="NF033550">
    <property type="entry name" value="transpos_ISL3"/>
    <property type="match status" value="1"/>
</dbReference>
<proteinExistence type="predicted"/>
<accession>A0A2V1KC97</accession>
<dbReference type="Proteomes" id="UP000245283">
    <property type="component" value="Unassembled WGS sequence"/>
</dbReference>
<dbReference type="InterPro" id="IPR047951">
    <property type="entry name" value="Transpos_ISL3"/>
</dbReference>
<dbReference type="Pfam" id="PF13542">
    <property type="entry name" value="HTH_Tnp_ISL3"/>
    <property type="match status" value="1"/>
</dbReference>
<dbReference type="InterPro" id="IPR002560">
    <property type="entry name" value="Transposase_DDE"/>
</dbReference>
<sequence>MLLGVIQEKNRNTFTVTDPTLILQALVSLKDVRVLDYYRDRQNVWLRVEQVLKGPSCPTCRTRAWVKDRPEVSYIDLPVYGKSMRLIWRKHRLTCPNPACAATTWMNTDPRIAPVKGYLTTRAAKWATKQVGTGRTVKEVAHELGCDWHTINDTVTRYGAALLKADRQRVNRTCAIGLDETSFVRLKRHHTSFVTTVCDVENHQIIDIVPSRNYIDVAHFLTDQPKQWKERIEFGTLDMSPTYRAVFNVILPKVTQVVDHFHVIKLANNTLDQVRRRVQQDQLHHRGRKNDPLFKIRRTLLVGQDKLSEKTSERLTCLLTLGDPNGEVAITYRIKERLREFYDQTNMESARELLDELITTCRKASMPAEVQKLGATLKTWHPQILAYHHAHHSNGITEAMNNLIKRVKRVGYGFRNFNNYRTRVLLYAGKPHWRTLDSITIP</sequence>
<dbReference type="AlphaFoldDB" id="A0A2V1KC97"/>
<dbReference type="PANTHER" id="PTHR33498:SF1">
    <property type="entry name" value="TRANSPOSASE FOR INSERTION SEQUENCE ELEMENT IS1557"/>
    <property type="match status" value="1"/>
</dbReference>
<gene>
    <name evidence="4" type="ORF">DD236_01665</name>
</gene>
<feature type="domain" description="Transposase IS204/IS1001/IS1096/IS1165 DDE" evidence="1">
    <location>
        <begin position="176"/>
        <end position="424"/>
    </location>
</feature>
<dbReference type="EMBL" id="QETB01000001">
    <property type="protein sequence ID" value="PWF27137.1"/>
    <property type="molecule type" value="Genomic_DNA"/>
</dbReference>
<evidence type="ECO:0000259" key="3">
    <source>
        <dbReference type="Pfam" id="PF14690"/>
    </source>
</evidence>
<evidence type="ECO:0000259" key="1">
    <source>
        <dbReference type="Pfam" id="PF01610"/>
    </source>
</evidence>
<reference evidence="5" key="1">
    <citation type="submission" date="2018-05" db="EMBL/GenBank/DDBJ databases">
        <authorList>
            <person name="Li Y."/>
        </authorList>
    </citation>
    <scope>NUCLEOTIDE SEQUENCE [LARGE SCALE GENOMIC DNA]</scope>
    <source>
        <strain evidence="5">sk1b4</strain>
    </source>
</reference>
<evidence type="ECO:0000313" key="5">
    <source>
        <dbReference type="Proteomes" id="UP000245283"/>
    </source>
</evidence>
<name>A0A2V1KC97_9ACTO</name>
<organism evidence="4 5">
    <name type="scientific">Ancrocorticia populi</name>
    <dbReference type="NCBI Taxonomy" id="2175228"/>
    <lineage>
        <taxon>Bacteria</taxon>
        <taxon>Bacillati</taxon>
        <taxon>Actinomycetota</taxon>
        <taxon>Actinomycetes</taxon>
        <taxon>Actinomycetales</taxon>
        <taxon>Actinomycetaceae</taxon>
        <taxon>Ancrocorticia</taxon>
    </lineage>
</organism>
<dbReference type="InterPro" id="IPR032877">
    <property type="entry name" value="Transposase_HTH"/>
</dbReference>
<dbReference type="OrthoDB" id="3255666at2"/>
<evidence type="ECO:0000259" key="2">
    <source>
        <dbReference type="Pfam" id="PF13542"/>
    </source>
</evidence>
<dbReference type="Pfam" id="PF14690">
    <property type="entry name" value="Zn_ribbon_ISL3"/>
    <property type="match status" value="1"/>
</dbReference>
<dbReference type="InterPro" id="IPR029261">
    <property type="entry name" value="Transposase_Znf"/>
</dbReference>
<feature type="domain" description="Transposase IS204/IS1001/IS1096/IS1165 helix-turn-helix" evidence="2">
    <location>
        <begin position="119"/>
        <end position="158"/>
    </location>
</feature>